<keyword evidence="3" id="KW-1185">Reference proteome</keyword>
<dbReference type="InterPro" id="IPR015942">
    <property type="entry name" value="Asp/Glu/hydantoin_racemase"/>
</dbReference>
<dbReference type="FunCoup" id="A0A316YLS3">
    <property type="interactions" value="4"/>
</dbReference>
<name>A0A316YLS3_9BASI</name>
<dbReference type="RefSeq" id="XP_025377698.1">
    <property type="nucleotide sequence ID" value="XM_025517890.1"/>
</dbReference>
<dbReference type="STRING" id="215250.A0A316YLS3"/>
<dbReference type="InterPro" id="IPR053714">
    <property type="entry name" value="Iso_Racemase_Enz_sf"/>
</dbReference>
<dbReference type="OrthoDB" id="412018at2759"/>
<dbReference type="Gene3D" id="3.40.50.12500">
    <property type="match status" value="1"/>
</dbReference>
<dbReference type="Proteomes" id="UP000245768">
    <property type="component" value="Unassembled WGS sequence"/>
</dbReference>
<evidence type="ECO:0000313" key="3">
    <source>
        <dbReference type="Proteomes" id="UP000245768"/>
    </source>
</evidence>
<reference evidence="2 3" key="1">
    <citation type="journal article" date="2018" name="Mol. Biol. Evol.">
        <title>Broad Genomic Sampling Reveals a Smut Pathogenic Ancestry of the Fungal Clade Ustilaginomycotina.</title>
        <authorList>
            <person name="Kijpornyongpan T."/>
            <person name="Mondo S.J."/>
            <person name="Barry K."/>
            <person name="Sandor L."/>
            <person name="Lee J."/>
            <person name="Lipzen A."/>
            <person name="Pangilinan J."/>
            <person name="LaButti K."/>
            <person name="Hainaut M."/>
            <person name="Henrissat B."/>
            <person name="Grigoriev I.V."/>
            <person name="Spatafora J.W."/>
            <person name="Aime M.C."/>
        </authorList>
    </citation>
    <scope>NUCLEOTIDE SEQUENCE [LARGE SCALE GENOMIC DNA]</scope>
    <source>
        <strain evidence="2 3">MCA 4198</strain>
    </source>
</reference>
<dbReference type="PANTHER" id="PTHR28047:SF5">
    <property type="entry name" value="PROTEIN DCG1"/>
    <property type="match status" value="1"/>
</dbReference>
<protein>
    <submittedName>
        <fullName evidence="2">Uncharacterized protein</fullName>
    </submittedName>
</protein>
<comment type="similarity">
    <text evidence="1">Belongs to the HyuE racemase family.</text>
</comment>
<dbReference type="AlphaFoldDB" id="A0A316YLS3"/>
<evidence type="ECO:0000313" key="2">
    <source>
        <dbReference type="EMBL" id="PWN90500.1"/>
    </source>
</evidence>
<dbReference type="PANTHER" id="PTHR28047">
    <property type="entry name" value="PROTEIN DCG1"/>
    <property type="match status" value="1"/>
</dbReference>
<organism evidence="2 3">
    <name type="scientific">Acaromyces ingoldii</name>
    <dbReference type="NCBI Taxonomy" id="215250"/>
    <lineage>
        <taxon>Eukaryota</taxon>
        <taxon>Fungi</taxon>
        <taxon>Dikarya</taxon>
        <taxon>Basidiomycota</taxon>
        <taxon>Ustilaginomycotina</taxon>
        <taxon>Exobasidiomycetes</taxon>
        <taxon>Exobasidiales</taxon>
        <taxon>Cryptobasidiaceae</taxon>
        <taxon>Acaromyces</taxon>
    </lineage>
</organism>
<sequence length="260" mass="27021">MEEQRTILVINPNSSESITKALEDALRPVCSPTTRLTFLTGPSASPPSINDAVTSIQSAQAVFTSGAGSARSFSDDTEIRRAHRAVLVCCFSNHPLAGMIRQACPGVPALHILDTAVSAALACSSGAPFGILTTGRAMVSDIDQGVLQYLGGASTRYAGCVPTDLGVLELQDREPSVREKVHRVIREKAALLAQRNAGAIILGCAGMAGMEELVRSGVADAIGQEAASKVAIIDGAKAGVQLLDGLSRCNFYGTSPRTNA</sequence>
<dbReference type="GeneID" id="37039806"/>
<dbReference type="Pfam" id="PF01177">
    <property type="entry name" value="Asp_Glu_race"/>
    <property type="match status" value="1"/>
</dbReference>
<dbReference type="EMBL" id="KZ819636">
    <property type="protein sequence ID" value="PWN90500.1"/>
    <property type="molecule type" value="Genomic_DNA"/>
</dbReference>
<accession>A0A316YLS3</accession>
<gene>
    <name evidence="2" type="ORF">FA10DRAFT_114749</name>
</gene>
<dbReference type="InterPro" id="IPR052186">
    <property type="entry name" value="Hydantoin_racemase-like"/>
</dbReference>
<dbReference type="GO" id="GO:0047661">
    <property type="term" value="F:amino-acid racemase activity"/>
    <property type="evidence" value="ECO:0007669"/>
    <property type="project" value="InterPro"/>
</dbReference>
<evidence type="ECO:0000256" key="1">
    <source>
        <dbReference type="ARBA" id="ARBA00038414"/>
    </source>
</evidence>
<proteinExistence type="inferred from homology"/>
<dbReference type="InParanoid" id="A0A316YLS3"/>